<gene>
    <name evidence="2" type="ORF">EVAR_4403_1</name>
</gene>
<evidence type="ECO:0000256" key="1">
    <source>
        <dbReference type="SAM" id="MobiDB-lite"/>
    </source>
</evidence>
<dbReference type="EMBL" id="BGZK01000024">
    <property type="protein sequence ID" value="GBP06962.1"/>
    <property type="molecule type" value="Genomic_DNA"/>
</dbReference>
<proteinExistence type="predicted"/>
<comment type="caution">
    <text evidence="2">The sequence shown here is derived from an EMBL/GenBank/DDBJ whole genome shotgun (WGS) entry which is preliminary data.</text>
</comment>
<evidence type="ECO:0000313" key="3">
    <source>
        <dbReference type="Proteomes" id="UP000299102"/>
    </source>
</evidence>
<keyword evidence="3" id="KW-1185">Reference proteome</keyword>
<reference evidence="2 3" key="1">
    <citation type="journal article" date="2019" name="Commun. Biol.">
        <title>The bagworm genome reveals a unique fibroin gene that provides high tensile strength.</title>
        <authorList>
            <person name="Kono N."/>
            <person name="Nakamura H."/>
            <person name="Ohtoshi R."/>
            <person name="Tomita M."/>
            <person name="Numata K."/>
            <person name="Arakawa K."/>
        </authorList>
    </citation>
    <scope>NUCLEOTIDE SEQUENCE [LARGE SCALE GENOMIC DNA]</scope>
</reference>
<accession>A0A4C1SXN7</accession>
<organism evidence="2 3">
    <name type="scientific">Eumeta variegata</name>
    <name type="common">Bagworm moth</name>
    <name type="synonym">Eumeta japonica</name>
    <dbReference type="NCBI Taxonomy" id="151549"/>
    <lineage>
        <taxon>Eukaryota</taxon>
        <taxon>Metazoa</taxon>
        <taxon>Ecdysozoa</taxon>
        <taxon>Arthropoda</taxon>
        <taxon>Hexapoda</taxon>
        <taxon>Insecta</taxon>
        <taxon>Pterygota</taxon>
        <taxon>Neoptera</taxon>
        <taxon>Endopterygota</taxon>
        <taxon>Lepidoptera</taxon>
        <taxon>Glossata</taxon>
        <taxon>Ditrysia</taxon>
        <taxon>Tineoidea</taxon>
        <taxon>Psychidae</taxon>
        <taxon>Oiketicinae</taxon>
        <taxon>Eumeta</taxon>
    </lineage>
</organism>
<protein>
    <submittedName>
        <fullName evidence="2">Uncharacterized protein</fullName>
    </submittedName>
</protein>
<name>A0A4C1SXN7_EUMVA</name>
<feature type="region of interest" description="Disordered" evidence="1">
    <location>
        <begin position="1"/>
        <end position="21"/>
    </location>
</feature>
<evidence type="ECO:0000313" key="2">
    <source>
        <dbReference type="EMBL" id="GBP06962.1"/>
    </source>
</evidence>
<dbReference type="Proteomes" id="UP000299102">
    <property type="component" value="Unassembled WGS sequence"/>
</dbReference>
<dbReference type="AlphaFoldDB" id="A0A4C1SXN7"/>
<sequence>MSLMPSNFPSEPWETGRGKGSGVRNCSRLVAIYLVVFHQRRPYVDMTPAGLHKIFYGDRCPLFHHNYIRQYTAARIKYIKSESYNYFDSLRKFHKSSGGCLKKLTGRRGRAGGAGGGARFEQWRKSATRSSQMKCCNGDYKCCSRSRHNIRQELKNETFSDGSRLAMC</sequence>